<keyword evidence="2" id="KW-1133">Transmembrane helix</keyword>
<feature type="region of interest" description="Disordered" evidence="1">
    <location>
        <begin position="1"/>
        <end position="41"/>
    </location>
</feature>
<dbReference type="PANTHER" id="PTHR42305:SF1">
    <property type="entry name" value="MEMBRANE PROTEIN RV1733C-RELATED"/>
    <property type="match status" value="1"/>
</dbReference>
<protein>
    <recommendedName>
        <fullName evidence="5">Transmembrane protein</fullName>
    </recommendedName>
</protein>
<evidence type="ECO:0000256" key="2">
    <source>
        <dbReference type="SAM" id="Phobius"/>
    </source>
</evidence>
<reference evidence="3 4" key="1">
    <citation type="submission" date="2018-03" db="EMBL/GenBank/DDBJ databases">
        <title>Bioinformatic expansion and discovery of thiopeptide antibiotics.</title>
        <authorList>
            <person name="Schwalen C.J."/>
            <person name="Hudson G.A."/>
            <person name="Mitchell D.A."/>
        </authorList>
    </citation>
    <scope>NUCLEOTIDE SEQUENCE [LARGE SCALE GENOMIC DNA]</scope>
    <source>
        <strain evidence="3 4">ATCC 21389</strain>
    </source>
</reference>
<dbReference type="AlphaFoldDB" id="A0A2V4NRS8"/>
<dbReference type="EMBL" id="PYBW01000030">
    <property type="protein sequence ID" value="PYC82658.1"/>
    <property type="molecule type" value="Genomic_DNA"/>
</dbReference>
<comment type="caution">
    <text evidence="3">The sequence shown here is derived from an EMBL/GenBank/DDBJ whole genome shotgun (WGS) entry which is preliminary data.</text>
</comment>
<keyword evidence="4" id="KW-1185">Reference proteome</keyword>
<evidence type="ECO:0000256" key="1">
    <source>
        <dbReference type="SAM" id="MobiDB-lite"/>
    </source>
</evidence>
<dbReference type="Proteomes" id="UP000248039">
    <property type="component" value="Unassembled WGS sequence"/>
</dbReference>
<keyword evidence="2" id="KW-0812">Transmembrane</keyword>
<organism evidence="3 4">
    <name type="scientific">Streptomyces tateyamensis</name>
    <dbReference type="NCBI Taxonomy" id="565073"/>
    <lineage>
        <taxon>Bacteria</taxon>
        <taxon>Bacillati</taxon>
        <taxon>Actinomycetota</taxon>
        <taxon>Actinomycetes</taxon>
        <taxon>Kitasatosporales</taxon>
        <taxon>Streptomycetaceae</taxon>
        <taxon>Streptomyces</taxon>
    </lineage>
</organism>
<name>A0A2V4NRS8_9ACTN</name>
<proteinExistence type="predicted"/>
<keyword evidence="2" id="KW-0472">Membrane</keyword>
<evidence type="ECO:0000313" key="3">
    <source>
        <dbReference type="EMBL" id="PYC82658.1"/>
    </source>
</evidence>
<evidence type="ECO:0008006" key="5">
    <source>
        <dbReference type="Google" id="ProtNLM"/>
    </source>
</evidence>
<evidence type="ECO:0000313" key="4">
    <source>
        <dbReference type="Proteomes" id="UP000248039"/>
    </source>
</evidence>
<accession>A0A2V4NRS8</accession>
<gene>
    <name evidence="3" type="ORF">C7C46_09875</name>
</gene>
<sequence>MLHREQVGALHDAQHRHHLTATTLTPATQDNTRGVGDPNSAQAQATWEYPPKVHDTGQVDVPPTTGASATVAIWVDDTGRPVAPPRPGTAIMANAAFAGLGSLAALSTTTLTLYTLRRRTLDRRADRAWEPAWERVEPLWSGRTGHRPGGGDQ</sequence>
<feature type="transmembrane region" description="Helical" evidence="2">
    <location>
        <begin position="91"/>
        <end position="114"/>
    </location>
</feature>
<dbReference type="PANTHER" id="PTHR42305">
    <property type="entry name" value="MEMBRANE PROTEIN RV1733C-RELATED"/>
    <property type="match status" value="1"/>
</dbReference>
<dbReference type="InterPro" id="IPR039708">
    <property type="entry name" value="MT1774/Rv1733c-like"/>
</dbReference>